<evidence type="ECO:0000313" key="3">
    <source>
        <dbReference type="WBParaSite" id="SCUD_0000872001-mRNA-1"/>
    </source>
</evidence>
<accession>A0A183K157</accession>
<sequence>MYNGCQWSPGLAFRPIWDSPTGCTWISELRFTLGLEPCIVRFKRYCVIHLANPLLSTKSFSLDVPRFDQPNDSNLTGSGGSSPGRYSEGFRKSSIVKHHQYLPSRVSPSSFSPRMNAKIASGWRWNPGYAFRSIWNLSAGCACILKLMFILKVERNIVCFKQQSVIQLCL</sequence>
<dbReference type="Proteomes" id="UP000279833">
    <property type="component" value="Unassembled WGS sequence"/>
</dbReference>
<evidence type="ECO:0000313" key="2">
    <source>
        <dbReference type="Proteomes" id="UP000279833"/>
    </source>
</evidence>
<dbReference type="AlphaFoldDB" id="A0A183K157"/>
<organism evidence="3">
    <name type="scientific">Schistosoma curassoni</name>
    <dbReference type="NCBI Taxonomy" id="6186"/>
    <lineage>
        <taxon>Eukaryota</taxon>
        <taxon>Metazoa</taxon>
        <taxon>Spiralia</taxon>
        <taxon>Lophotrochozoa</taxon>
        <taxon>Platyhelminthes</taxon>
        <taxon>Trematoda</taxon>
        <taxon>Digenea</taxon>
        <taxon>Strigeidida</taxon>
        <taxon>Schistosomatoidea</taxon>
        <taxon>Schistosomatidae</taxon>
        <taxon>Schistosoma</taxon>
    </lineage>
</organism>
<gene>
    <name evidence="1" type="ORF">SCUD_LOCUS8720</name>
</gene>
<proteinExistence type="predicted"/>
<reference evidence="1 2" key="2">
    <citation type="submission" date="2018-11" db="EMBL/GenBank/DDBJ databases">
        <authorList>
            <consortium name="Pathogen Informatics"/>
        </authorList>
    </citation>
    <scope>NUCLEOTIDE SEQUENCE [LARGE SCALE GENOMIC DNA]</scope>
    <source>
        <strain evidence="1">Dakar</strain>
        <strain evidence="2">Dakar, Senegal</strain>
    </source>
</reference>
<dbReference type="WBParaSite" id="SCUD_0000872001-mRNA-1">
    <property type="protein sequence ID" value="SCUD_0000872001-mRNA-1"/>
    <property type="gene ID" value="SCUD_0000872001"/>
</dbReference>
<evidence type="ECO:0000313" key="1">
    <source>
        <dbReference type="EMBL" id="VDP32176.1"/>
    </source>
</evidence>
<protein>
    <submittedName>
        <fullName evidence="3">CUB domain-containing protein</fullName>
    </submittedName>
</protein>
<keyword evidence="2" id="KW-1185">Reference proteome</keyword>
<reference evidence="3" key="1">
    <citation type="submission" date="2016-06" db="UniProtKB">
        <authorList>
            <consortium name="WormBaseParasite"/>
        </authorList>
    </citation>
    <scope>IDENTIFICATION</scope>
</reference>
<name>A0A183K157_9TREM</name>
<dbReference type="EMBL" id="UZAK01032880">
    <property type="protein sequence ID" value="VDP32176.1"/>
    <property type="molecule type" value="Genomic_DNA"/>
</dbReference>